<evidence type="ECO:0000313" key="16">
    <source>
        <dbReference type="EMBL" id="AAS95439.1"/>
    </source>
</evidence>
<evidence type="ECO:0000256" key="9">
    <source>
        <dbReference type="ARBA" id="ARBA00023235"/>
    </source>
</evidence>
<evidence type="ECO:0000256" key="11">
    <source>
        <dbReference type="ARBA" id="ARBA00048954"/>
    </source>
</evidence>
<dbReference type="GO" id="GO:0042802">
    <property type="term" value="F:identical protein binding"/>
    <property type="evidence" value="ECO:0007669"/>
    <property type="project" value="UniProtKB-ARBA"/>
</dbReference>
<protein>
    <recommendedName>
        <fullName evidence="12 13">Replicative DNA helicase</fullName>
        <ecNumber evidence="12 13">5.6.2.3</ecNumber>
    </recommendedName>
</protein>
<keyword evidence="9" id="KW-0413">Isomerase</keyword>
<dbReference type="InterPro" id="IPR007694">
    <property type="entry name" value="DNA_helicase_DnaB-like_C"/>
</dbReference>
<dbReference type="InterPro" id="IPR007692">
    <property type="entry name" value="DNA_helicase_DnaB"/>
</dbReference>
<accession>Q72DH0</accession>
<dbReference type="Gene3D" id="3.40.50.300">
    <property type="entry name" value="P-loop containing nucleotide triphosphate hydrolases"/>
    <property type="match status" value="1"/>
</dbReference>
<proteinExistence type="inferred from homology"/>
<feature type="region of interest" description="Disordered" evidence="14">
    <location>
        <begin position="1"/>
        <end position="33"/>
    </location>
</feature>
<keyword evidence="8 13" id="KW-0238">DNA-binding</keyword>
<evidence type="ECO:0000256" key="2">
    <source>
        <dbReference type="ARBA" id="ARBA00022515"/>
    </source>
</evidence>
<dbReference type="PANTHER" id="PTHR30153:SF2">
    <property type="entry name" value="REPLICATIVE DNA HELICASE"/>
    <property type="match status" value="1"/>
</dbReference>
<dbReference type="KEGG" id="dvu:DVU_0959"/>
<keyword evidence="17" id="KW-1185">Reference proteome</keyword>
<dbReference type="GO" id="GO:0003677">
    <property type="term" value="F:DNA binding"/>
    <property type="evidence" value="ECO:0007669"/>
    <property type="project" value="UniProtKB-UniRule"/>
</dbReference>
<organism evidence="16 17">
    <name type="scientific">Nitratidesulfovibrio vulgaris (strain ATCC 29579 / DSM 644 / CCUG 34227 / NCIMB 8303 / VKM B-1760 / Hildenborough)</name>
    <name type="common">Desulfovibrio vulgaris</name>
    <dbReference type="NCBI Taxonomy" id="882"/>
    <lineage>
        <taxon>Bacteria</taxon>
        <taxon>Pseudomonadati</taxon>
        <taxon>Thermodesulfobacteriota</taxon>
        <taxon>Desulfovibrionia</taxon>
        <taxon>Desulfovibrionales</taxon>
        <taxon>Desulfovibrionaceae</taxon>
        <taxon>Nitratidesulfovibrio</taxon>
    </lineage>
</organism>
<evidence type="ECO:0000313" key="17">
    <source>
        <dbReference type="Proteomes" id="UP000002194"/>
    </source>
</evidence>
<dbReference type="FunFam" id="1.10.860.10:FF:000001">
    <property type="entry name" value="Replicative DNA helicase"/>
    <property type="match status" value="1"/>
</dbReference>
<dbReference type="OrthoDB" id="9773982at2"/>
<keyword evidence="3 13" id="KW-0235">DNA replication</keyword>
<gene>
    <name evidence="16" type="primary">dnaB</name>
    <name evidence="16" type="ordered locus">DVU_0959</name>
</gene>
<dbReference type="EMBL" id="AE017285">
    <property type="protein sequence ID" value="AAS95439.1"/>
    <property type="molecule type" value="Genomic_DNA"/>
</dbReference>
<dbReference type="CDD" id="cd00984">
    <property type="entry name" value="DnaB_C"/>
    <property type="match status" value="1"/>
</dbReference>
<dbReference type="PaxDb" id="882-DVU_0959"/>
<dbReference type="EC" id="5.6.2.3" evidence="12 13"/>
<reference evidence="16 17" key="1">
    <citation type="journal article" date="2004" name="Nat. Biotechnol.">
        <title>The genome sequence of the anaerobic, sulfate-reducing bacterium Desulfovibrio vulgaris Hildenborough.</title>
        <authorList>
            <person name="Heidelberg J.F."/>
            <person name="Seshadri R."/>
            <person name="Haveman S.A."/>
            <person name="Hemme C.L."/>
            <person name="Paulsen I.T."/>
            <person name="Kolonay J.F."/>
            <person name="Eisen J.A."/>
            <person name="Ward N."/>
            <person name="Methe B."/>
            <person name="Brinkac L.M."/>
            <person name="Daugherty S.C."/>
            <person name="Deboy R.T."/>
            <person name="Dodson R.J."/>
            <person name="Durkin A.S."/>
            <person name="Madupu R."/>
            <person name="Nelson W.C."/>
            <person name="Sullivan S.A."/>
            <person name="Fouts D."/>
            <person name="Haft D.H."/>
            <person name="Selengut J."/>
            <person name="Peterson J.D."/>
            <person name="Davidsen T.M."/>
            <person name="Zafar N."/>
            <person name="Zhou L."/>
            <person name="Radune D."/>
            <person name="Dimitrov G."/>
            <person name="Hance M."/>
            <person name="Tran K."/>
            <person name="Khouri H."/>
            <person name="Gill J."/>
            <person name="Utterback T.R."/>
            <person name="Feldblyum T.V."/>
            <person name="Wall J.D."/>
            <person name="Voordouw G."/>
            <person name="Fraser C.M."/>
        </authorList>
    </citation>
    <scope>NUCLEOTIDE SEQUENCE [LARGE SCALE GENOMIC DNA]</scope>
    <source>
        <strain evidence="17">ATCC 29579 / DSM 644 / NCIMB 8303 / VKM B-1760 / Hildenborough</strain>
    </source>
</reference>
<dbReference type="InterPro" id="IPR016136">
    <property type="entry name" value="DNA_helicase_N/primase_C"/>
</dbReference>
<evidence type="ECO:0000256" key="4">
    <source>
        <dbReference type="ARBA" id="ARBA00022741"/>
    </source>
</evidence>
<feature type="compositionally biased region" description="Polar residues" evidence="14">
    <location>
        <begin position="1"/>
        <end position="23"/>
    </location>
</feature>
<dbReference type="HOGENOM" id="CLU_005373_0_0_7"/>
<keyword evidence="6 13" id="KW-0347">Helicase</keyword>
<evidence type="ECO:0000256" key="3">
    <source>
        <dbReference type="ARBA" id="ARBA00022705"/>
    </source>
</evidence>
<dbReference type="GO" id="GO:0005829">
    <property type="term" value="C:cytosol"/>
    <property type="evidence" value="ECO:0007669"/>
    <property type="project" value="TreeGrafter"/>
</dbReference>
<comment type="function">
    <text evidence="10 13">The main replicative DNA helicase, it participates in initiation and elongation during chromosome replication. Travels ahead of the DNA replisome, separating dsDNA into templates for DNA synthesis. A processive ATP-dependent 5'-3' DNA helicase it has DNA-dependent ATPase activity.</text>
</comment>
<evidence type="ECO:0000256" key="8">
    <source>
        <dbReference type="ARBA" id="ARBA00023125"/>
    </source>
</evidence>
<keyword evidence="7 13" id="KW-0067">ATP-binding</keyword>
<dbReference type="NCBIfam" id="TIGR00665">
    <property type="entry name" value="DnaB"/>
    <property type="match status" value="1"/>
</dbReference>
<dbReference type="SUPFAM" id="SSF48024">
    <property type="entry name" value="N-terminal domain of DnaB helicase"/>
    <property type="match status" value="1"/>
</dbReference>
<comment type="catalytic activity">
    <reaction evidence="11 13">
        <text>ATP + H2O = ADP + phosphate + H(+)</text>
        <dbReference type="Rhea" id="RHEA:13065"/>
        <dbReference type="ChEBI" id="CHEBI:15377"/>
        <dbReference type="ChEBI" id="CHEBI:15378"/>
        <dbReference type="ChEBI" id="CHEBI:30616"/>
        <dbReference type="ChEBI" id="CHEBI:43474"/>
        <dbReference type="ChEBI" id="CHEBI:456216"/>
        <dbReference type="EC" id="5.6.2.3"/>
    </reaction>
</comment>
<dbReference type="Proteomes" id="UP000002194">
    <property type="component" value="Chromosome"/>
</dbReference>
<dbReference type="FunFam" id="3.40.50.300:FF:000076">
    <property type="entry name" value="Replicative DNA helicase"/>
    <property type="match status" value="1"/>
</dbReference>
<dbReference type="SMR" id="Q72DH0"/>
<dbReference type="Pfam" id="PF03796">
    <property type="entry name" value="DnaB_C"/>
    <property type="match status" value="1"/>
</dbReference>
<dbReference type="STRING" id="882.DVU_0959"/>
<dbReference type="GO" id="GO:0016887">
    <property type="term" value="F:ATP hydrolysis activity"/>
    <property type="evidence" value="ECO:0007669"/>
    <property type="project" value="RHEA"/>
</dbReference>
<evidence type="ECO:0000256" key="1">
    <source>
        <dbReference type="ARBA" id="ARBA00008428"/>
    </source>
</evidence>
<dbReference type="GO" id="GO:0005524">
    <property type="term" value="F:ATP binding"/>
    <property type="evidence" value="ECO:0007669"/>
    <property type="project" value="UniProtKB-UniRule"/>
</dbReference>
<feature type="domain" description="SF4 helicase" evidence="15">
    <location>
        <begin position="216"/>
        <end position="483"/>
    </location>
</feature>
<dbReference type="GO" id="GO:0043139">
    <property type="term" value="F:5'-3' DNA helicase activity"/>
    <property type="evidence" value="ECO:0007669"/>
    <property type="project" value="UniProtKB-EC"/>
</dbReference>
<evidence type="ECO:0000256" key="14">
    <source>
        <dbReference type="SAM" id="MobiDB-lite"/>
    </source>
</evidence>
<dbReference type="PROSITE" id="PS51199">
    <property type="entry name" value="SF4_HELICASE"/>
    <property type="match status" value="1"/>
</dbReference>
<dbReference type="SUPFAM" id="SSF52540">
    <property type="entry name" value="P-loop containing nucleoside triphosphate hydrolases"/>
    <property type="match status" value="1"/>
</dbReference>
<dbReference type="eggNOG" id="COG0305">
    <property type="taxonomic scope" value="Bacteria"/>
</dbReference>
<dbReference type="PhylomeDB" id="Q72DH0"/>
<evidence type="ECO:0000256" key="6">
    <source>
        <dbReference type="ARBA" id="ARBA00022806"/>
    </source>
</evidence>
<keyword evidence="5 13" id="KW-0378">Hydrolase</keyword>
<evidence type="ECO:0000256" key="7">
    <source>
        <dbReference type="ARBA" id="ARBA00022840"/>
    </source>
</evidence>
<evidence type="ECO:0000256" key="12">
    <source>
        <dbReference type="NCBIfam" id="TIGR00665"/>
    </source>
</evidence>
<dbReference type="PANTHER" id="PTHR30153">
    <property type="entry name" value="REPLICATIVE DNA HELICASE DNAB"/>
    <property type="match status" value="1"/>
</dbReference>
<evidence type="ECO:0000256" key="13">
    <source>
        <dbReference type="RuleBase" id="RU362085"/>
    </source>
</evidence>
<evidence type="ECO:0000259" key="15">
    <source>
        <dbReference type="PROSITE" id="PS51199"/>
    </source>
</evidence>
<dbReference type="EnsemblBacteria" id="AAS95439">
    <property type="protein sequence ID" value="AAS95439"/>
    <property type="gene ID" value="DVU_0959"/>
</dbReference>
<comment type="similarity">
    <text evidence="1 13">Belongs to the helicase family. DnaB subfamily.</text>
</comment>
<evidence type="ECO:0000256" key="10">
    <source>
        <dbReference type="ARBA" id="ARBA00044932"/>
    </source>
</evidence>
<dbReference type="GO" id="GO:0006269">
    <property type="term" value="P:DNA replication, synthesis of primer"/>
    <property type="evidence" value="ECO:0007669"/>
    <property type="project" value="UniProtKB-UniRule"/>
</dbReference>
<dbReference type="InterPro" id="IPR007693">
    <property type="entry name" value="DNA_helicase_DnaB-like_N"/>
</dbReference>
<name>Q72DH0_NITV2</name>
<dbReference type="Pfam" id="PF00772">
    <property type="entry name" value="DnaB"/>
    <property type="match status" value="1"/>
</dbReference>
<dbReference type="AlphaFoldDB" id="Q72DH0"/>
<dbReference type="RefSeq" id="WP_010938258.1">
    <property type="nucleotide sequence ID" value="NC_002937.3"/>
</dbReference>
<dbReference type="InterPro" id="IPR027417">
    <property type="entry name" value="P-loop_NTPase"/>
</dbReference>
<dbReference type="InterPro" id="IPR036185">
    <property type="entry name" value="DNA_heli_DnaB-like_N_sf"/>
</dbReference>
<keyword evidence="4 13" id="KW-0547">Nucleotide-binding</keyword>
<evidence type="ECO:0000256" key="5">
    <source>
        <dbReference type="ARBA" id="ARBA00022801"/>
    </source>
</evidence>
<dbReference type="NCBIfam" id="NF004384">
    <property type="entry name" value="PRK05748.1"/>
    <property type="match status" value="1"/>
</dbReference>
<dbReference type="PATRIC" id="fig|882.5.peg.903"/>
<dbReference type="GO" id="GO:1990077">
    <property type="term" value="C:primosome complex"/>
    <property type="evidence" value="ECO:0007669"/>
    <property type="project" value="UniProtKB-UniRule"/>
</dbReference>
<sequence>MSLNQPRPKSRKPQQNNYSSETTPAYGGGGADGAAERASAELLRRVPPHSIEAEQAVLGGVFLKNSILHTLVDTLTAEDFYLPAHQMLFESFLELYRKNAPIDLVSVAEHLKAHGNLEAVGGAIYLAELAQAVVSAANAEYYGTIVRDKSLQRSLISACSDIISNCFDASREVGSLLDESEQAVFAISERTSGKVFRSSKELVKKVFEELEKRVERKELVTGVTTGYVKLDQMTSGFQGSDLIIVAARPSMGKTAFSLNMAMRAAINQNVPVAVYSLEMSMEQLMMRMLCSFGKVDLSKLRKGFLDDEDWKRLYEAADVLERAPIYIDDTPALTTLELRARTRRLRAERGVGLVMVDYLQLMRSSRRTDSRELEISDISRSLKALAKELNIPVIALSQLNRKVEERTNKRPMLSDLRESGAIEQDADIIMFIYRDDAYNKRDDNPRKGIAEIIIGKQRNGPTGTAELAYLSAHTAFEDLDPNWVPPPSEDYGE</sequence>
<dbReference type="Gene3D" id="1.10.860.10">
    <property type="entry name" value="DNAb Helicase, Chain A"/>
    <property type="match status" value="1"/>
</dbReference>
<keyword evidence="2 13" id="KW-0639">Primosome</keyword>